<feature type="region of interest" description="Disordered" evidence="1">
    <location>
        <begin position="209"/>
        <end position="231"/>
    </location>
</feature>
<dbReference type="Proteomes" id="UP000053424">
    <property type="component" value="Unassembled WGS sequence"/>
</dbReference>
<accession>A0A0C2Y3B1</accession>
<feature type="compositionally biased region" description="Acidic residues" evidence="1">
    <location>
        <begin position="1"/>
        <end position="27"/>
    </location>
</feature>
<feature type="compositionally biased region" description="Basic and acidic residues" evidence="1">
    <location>
        <begin position="752"/>
        <end position="768"/>
    </location>
</feature>
<evidence type="ECO:0000256" key="1">
    <source>
        <dbReference type="SAM" id="MobiDB-lite"/>
    </source>
</evidence>
<name>A0A0C2Y3B1_HEBCY</name>
<feature type="compositionally biased region" description="Polar residues" evidence="1">
    <location>
        <begin position="71"/>
        <end position="84"/>
    </location>
</feature>
<feature type="region of interest" description="Disordered" evidence="1">
    <location>
        <begin position="1"/>
        <end position="92"/>
    </location>
</feature>
<dbReference type="HOGENOM" id="CLU_374697_0_0_1"/>
<dbReference type="AlphaFoldDB" id="A0A0C2Y3B1"/>
<feature type="region of interest" description="Disordered" evidence="1">
    <location>
        <begin position="750"/>
        <end position="794"/>
    </location>
</feature>
<reference evidence="3" key="2">
    <citation type="submission" date="2015-01" db="EMBL/GenBank/DDBJ databases">
        <title>Evolutionary Origins and Diversification of the Mycorrhizal Mutualists.</title>
        <authorList>
            <consortium name="DOE Joint Genome Institute"/>
            <consortium name="Mycorrhizal Genomics Consortium"/>
            <person name="Kohler A."/>
            <person name="Kuo A."/>
            <person name="Nagy L.G."/>
            <person name="Floudas D."/>
            <person name="Copeland A."/>
            <person name="Barry K.W."/>
            <person name="Cichocki N."/>
            <person name="Veneault-Fourrey C."/>
            <person name="LaButti K."/>
            <person name="Lindquist E.A."/>
            <person name="Lipzen A."/>
            <person name="Lundell T."/>
            <person name="Morin E."/>
            <person name="Murat C."/>
            <person name="Riley R."/>
            <person name="Ohm R."/>
            <person name="Sun H."/>
            <person name="Tunlid A."/>
            <person name="Henrissat B."/>
            <person name="Grigoriev I.V."/>
            <person name="Hibbett D.S."/>
            <person name="Martin F."/>
        </authorList>
    </citation>
    <scope>NUCLEOTIDE SEQUENCE [LARGE SCALE GENOMIC DNA]</scope>
    <source>
        <strain evidence="3">h7</strain>
    </source>
</reference>
<sequence>MDEEADSESADEEDDDPLPDYEEEEADPFGYNVAVNPVAGPASREVKPHEEGEEDEEDDDDDDDLEVFTGAGNTTPSSTFLSQRHGQDTAMADTKINADQDAFNFLKDILRGGPSEATMLAPGQNQDLLDALGAIRFETFTAKPSQHGAAISTLKKYCLAELDEDDLSYTSLNIATSNQPKGPVSTGTTVSNAANPPVVVPKAARVSQLQEAKKGKLPSVSKSAKGKGKQENLDPAEVFDGLLTQLTKLKVLQGPRSRQTLDPDGLPISTSKQKKAVARSPSILDAVPTKRTSLPPYKPAGGRVFMPVTNAALRRTSGDVPKHVHNDGLKRVDNNFLKRVDNNGLKHVDNAVLKHINNAVQNKDIVTFSGAPRASKSFAAAALTDIDINMGDAPTQSIGGSIVQTQVLDTSSPSAPPAANVPIADDHLMSEAASIKPQPDLEMRIDDETDEIKAQVSHMEDIQTIPKASVKPCGYVPSFFIVAPLEFVFGSAFPPIIGHRRTYSEAFSVEERFYGTSPRKKSKRYVPQECDDADPSVASSSAASSVTVLPPFVSVAPSIDIALTSAASVGPTLAYISSKRRSHEEAFSTEEDHPLPVNDSNYVPPRETTTAGCEDALSTSYEGHRSPKRCKVAHDFSPELACEMELEATTRGFATSTIVSGASKRQTVMRKGTRYRAGGLRGDDGVVVVDGMESKSSRAGPARQVIKNKRYFGCDKRVPPAIEKAPVIVVKEPVIVAVAVAICPIATQPQEVTERPQEIREQPREIREPGLPQMRRNAPPPLKAPEKLARPMQASSNCYRCLDPLA</sequence>
<evidence type="ECO:0000313" key="2">
    <source>
        <dbReference type="EMBL" id="KIM44328.1"/>
    </source>
</evidence>
<feature type="region of interest" description="Disordered" evidence="1">
    <location>
        <begin position="254"/>
        <end position="281"/>
    </location>
</feature>
<feature type="compositionally biased region" description="Basic and acidic residues" evidence="1">
    <location>
        <begin position="584"/>
        <end position="594"/>
    </location>
</feature>
<evidence type="ECO:0000313" key="3">
    <source>
        <dbReference type="Proteomes" id="UP000053424"/>
    </source>
</evidence>
<dbReference type="EMBL" id="KN831774">
    <property type="protein sequence ID" value="KIM44328.1"/>
    <property type="molecule type" value="Genomic_DNA"/>
</dbReference>
<protein>
    <submittedName>
        <fullName evidence="2">Uncharacterized protein</fullName>
    </submittedName>
</protein>
<reference evidence="2 3" key="1">
    <citation type="submission" date="2014-04" db="EMBL/GenBank/DDBJ databases">
        <authorList>
            <consortium name="DOE Joint Genome Institute"/>
            <person name="Kuo A."/>
            <person name="Gay G."/>
            <person name="Dore J."/>
            <person name="Kohler A."/>
            <person name="Nagy L.G."/>
            <person name="Floudas D."/>
            <person name="Copeland A."/>
            <person name="Barry K.W."/>
            <person name="Cichocki N."/>
            <person name="Veneault-Fourrey C."/>
            <person name="LaButti K."/>
            <person name="Lindquist E.A."/>
            <person name="Lipzen A."/>
            <person name="Lundell T."/>
            <person name="Morin E."/>
            <person name="Murat C."/>
            <person name="Sun H."/>
            <person name="Tunlid A."/>
            <person name="Henrissat B."/>
            <person name="Grigoriev I.V."/>
            <person name="Hibbett D.S."/>
            <person name="Martin F."/>
            <person name="Nordberg H.P."/>
            <person name="Cantor M.N."/>
            <person name="Hua S.X."/>
        </authorList>
    </citation>
    <scope>NUCLEOTIDE SEQUENCE [LARGE SCALE GENOMIC DNA]</scope>
    <source>
        <strain evidence="3">h7</strain>
    </source>
</reference>
<feature type="compositionally biased region" description="Acidic residues" evidence="1">
    <location>
        <begin position="51"/>
        <end position="66"/>
    </location>
</feature>
<proteinExistence type="predicted"/>
<gene>
    <name evidence="2" type="ORF">M413DRAFT_433741</name>
</gene>
<organism evidence="2 3">
    <name type="scientific">Hebeloma cylindrosporum</name>
    <dbReference type="NCBI Taxonomy" id="76867"/>
    <lineage>
        <taxon>Eukaryota</taxon>
        <taxon>Fungi</taxon>
        <taxon>Dikarya</taxon>
        <taxon>Basidiomycota</taxon>
        <taxon>Agaricomycotina</taxon>
        <taxon>Agaricomycetes</taxon>
        <taxon>Agaricomycetidae</taxon>
        <taxon>Agaricales</taxon>
        <taxon>Agaricineae</taxon>
        <taxon>Hymenogastraceae</taxon>
        <taxon>Hebeloma</taxon>
    </lineage>
</organism>
<feature type="region of interest" description="Disordered" evidence="1">
    <location>
        <begin position="584"/>
        <end position="603"/>
    </location>
</feature>
<keyword evidence="3" id="KW-1185">Reference proteome</keyword>